<reference evidence="1 2" key="1">
    <citation type="submission" date="2016-10" db="EMBL/GenBank/DDBJ databases">
        <authorList>
            <person name="de Groot N.N."/>
        </authorList>
    </citation>
    <scope>NUCLEOTIDE SEQUENCE [LARGE SCALE GENOMIC DNA]</scope>
    <source>
        <strain evidence="1 2">RK1</strain>
    </source>
</reference>
<dbReference type="EMBL" id="FOQO01000015">
    <property type="protein sequence ID" value="SFJ88601.1"/>
    <property type="molecule type" value="Genomic_DNA"/>
</dbReference>
<sequence>MESYEHISMVNRYLYGEMEACTAMIEFLKSKGLDTTDLRDRRFRIKQMIDRNLDKLDFALDAEFK</sequence>
<evidence type="ECO:0000313" key="2">
    <source>
        <dbReference type="Proteomes" id="UP000198670"/>
    </source>
</evidence>
<name>A0A1I3V387_9SPHI</name>
<dbReference type="Proteomes" id="UP000198670">
    <property type="component" value="Unassembled WGS sequence"/>
</dbReference>
<dbReference type="AlphaFoldDB" id="A0A1I3V387"/>
<dbReference type="STRING" id="1477437.SAMN05444682_115133"/>
<evidence type="ECO:0000313" key="1">
    <source>
        <dbReference type="EMBL" id="SFJ88601.1"/>
    </source>
</evidence>
<accession>A0A1I3V387</accession>
<proteinExistence type="predicted"/>
<dbReference type="RefSeq" id="WP_090632116.1">
    <property type="nucleotide sequence ID" value="NZ_FOQO01000015.1"/>
</dbReference>
<keyword evidence="2" id="KW-1185">Reference proteome</keyword>
<protein>
    <submittedName>
        <fullName evidence="1">Uncharacterized protein</fullName>
    </submittedName>
</protein>
<organism evidence="1 2">
    <name type="scientific">Parapedobacter indicus</name>
    <dbReference type="NCBI Taxonomy" id="1477437"/>
    <lineage>
        <taxon>Bacteria</taxon>
        <taxon>Pseudomonadati</taxon>
        <taxon>Bacteroidota</taxon>
        <taxon>Sphingobacteriia</taxon>
        <taxon>Sphingobacteriales</taxon>
        <taxon>Sphingobacteriaceae</taxon>
        <taxon>Parapedobacter</taxon>
    </lineage>
</organism>
<gene>
    <name evidence="1" type="ORF">SAMN05444682_115133</name>
</gene>